<name>A0A829YAH6_9GAMM</name>
<dbReference type="SUPFAM" id="SSF51126">
    <property type="entry name" value="Pectin lyase-like"/>
    <property type="match status" value="1"/>
</dbReference>
<keyword evidence="2 4" id="KW-0378">Hydrolase</keyword>
<dbReference type="PROSITE" id="PS51318">
    <property type="entry name" value="TAT"/>
    <property type="match status" value="1"/>
</dbReference>
<dbReference type="EMBL" id="BLJN01000002">
    <property type="protein sequence ID" value="GFE79941.1"/>
    <property type="molecule type" value="Genomic_DNA"/>
</dbReference>
<evidence type="ECO:0000256" key="6">
    <source>
        <dbReference type="SAM" id="SignalP"/>
    </source>
</evidence>
<feature type="domain" description="Rhamnogalacturonase A/B/Epimerase-like pectate lyase" evidence="7">
    <location>
        <begin position="48"/>
        <end position="91"/>
    </location>
</feature>
<dbReference type="Pfam" id="PF12708">
    <property type="entry name" value="Pect-lyase_RHGA_epim"/>
    <property type="match status" value="1"/>
</dbReference>
<feature type="region of interest" description="Disordered" evidence="5">
    <location>
        <begin position="32"/>
        <end position="53"/>
    </location>
</feature>
<dbReference type="InterPro" id="IPR012334">
    <property type="entry name" value="Pectin_lyas_fold"/>
</dbReference>
<dbReference type="AlphaFoldDB" id="A0A829YAH6"/>
<evidence type="ECO:0000313" key="9">
    <source>
        <dbReference type="Proteomes" id="UP000445000"/>
    </source>
</evidence>
<keyword evidence="6" id="KW-0732">Signal</keyword>
<evidence type="ECO:0000256" key="5">
    <source>
        <dbReference type="SAM" id="MobiDB-lite"/>
    </source>
</evidence>
<evidence type="ECO:0000256" key="1">
    <source>
        <dbReference type="ARBA" id="ARBA00008834"/>
    </source>
</evidence>
<proteinExistence type="inferred from homology"/>
<feature type="compositionally biased region" description="Low complexity" evidence="5">
    <location>
        <begin position="32"/>
        <end position="41"/>
    </location>
</feature>
<dbReference type="InterPro" id="IPR000743">
    <property type="entry name" value="Glyco_hydro_28"/>
</dbReference>
<dbReference type="Pfam" id="PF00295">
    <property type="entry name" value="Glyco_hydro_28"/>
    <property type="match status" value="1"/>
</dbReference>
<accession>A0A829YAH6</accession>
<feature type="chain" id="PRO_5032301338" description="Rhamnogalacturonase A/B/Epimerase-like pectate lyase domain-containing protein" evidence="6">
    <location>
        <begin position="24"/>
        <end position="473"/>
    </location>
</feature>
<feature type="signal peptide" evidence="6">
    <location>
        <begin position="1"/>
        <end position="23"/>
    </location>
</feature>
<dbReference type="InterPro" id="IPR006311">
    <property type="entry name" value="TAT_signal"/>
</dbReference>
<keyword evidence="3 4" id="KW-0326">Glycosidase</keyword>
<dbReference type="GO" id="GO:0005975">
    <property type="term" value="P:carbohydrate metabolic process"/>
    <property type="evidence" value="ECO:0007669"/>
    <property type="project" value="InterPro"/>
</dbReference>
<dbReference type="PANTHER" id="PTHR31339:SF9">
    <property type="entry name" value="PLASMIN AND FIBRONECTIN-BINDING PROTEIN A"/>
    <property type="match status" value="1"/>
</dbReference>
<evidence type="ECO:0000313" key="8">
    <source>
        <dbReference type="EMBL" id="GFE79941.1"/>
    </source>
</evidence>
<evidence type="ECO:0000256" key="4">
    <source>
        <dbReference type="RuleBase" id="RU361169"/>
    </source>
</evidence>
<comment type="similarity">
    <text evidence="1 4">Belongs to the glycosyl hydrolase 28 family.</text>
</comment>
<dbReference type="InterPro" id="IPR024535">
    <property type="entry name" value="RHGA/B-epi-like_pectate_lyase"/>
</dbReference>
<dbReference type="Gene3D" id="2.160.20.10">
    <property type="entry name" value="Single-stranded right-handed beta-helix, Pectin lyase-like"/>
    <property type="match status" value="1"/>
</dbReference>
<evidence type="ECO:0000256" key="2">
    <source>
        <dbReference type="ARBA" id="ARBA00022801"/>
    </source>
</evidence>
<dbReference type="InterPro" id="IPR051801">
    <property type="entry name" value="GH28_Enzymes"/>
</dbReference>
<evidence type="ECO:0000259" key="7">
    <source>
        <dbReference type="Pfam" id="PF12708"/>
    </source>
</evidence>
<comment type="caution">
    <text evidence="8">The sequence shown here is derived from an EMBL/GenBank/DDBJ whole genome shotgun (WGS) entry which is preliminary data.</text>
</comment>
<dbReference type="RefSeq" id="WP_202626680.1">
    <property type="nucleotide sequence ID" value="NZ_BLJN01000002.1"/>
</dbReference>
<organism evidence="8 9">
    <name type="scientific">Steroidobacter agaridevorans</name>
    <dbReference type="NCBI Taxonomy" id="2695856"/>
    <lineage>
        <taxon>Bacteria</taxon>
        <taxon>Pseudomonadati</taxon>
        <taxon>Pseudomonadota</taxon>
        <taxon>Gammaproteobacteria</taxon>
        <taxon>Steroidobacterales</taxon>
        <taxon>Steroidobacteraceae</taxon>
        <taxon>Steroidobacter</taxon>
    </lineage>
</organism>
<dbReference type="InterPro" id="IPR006626">
    <property type="entry name" value="PbH1"/>
</dbReference>
<dbReference type="Proteomes" id="UP000445000">
    <property type="component" value="Unassembled WGS sequence"/>
</dbReference>
<reference evidence="9" key="1">
    <citation type="submission" date="2020-01" db="EMBL/GenBank/DDBJ databases">
        <title>'Steroidobacter agaridevorans' sp. nov., agar-degrading bacteria isolated from rhizosphere soils.</title>
        <authorList>
            <person name="Ikenaga M."/>
            <person name="Kataoka M."/>
            <person name="Murouchi A."/>
            <person name="Katsuragi S."/>
            <person name="Sakai M."/>
        </authorList>
    </citation>
    <scope>NUCLEOTIDE SEQUENCE [LARGE SCALE GENOMIC DNA]</scope>
    <source>
        <strain evidence="9">YU21-B</strain>
    </source>
</reference>
<dbReference type="PANTHER" id="PTHR31339">
    <property type="entry name" value="PECTIN LYASE-RELATED"/>
    <property type="match status" value="1"/>
</dbReference>
<sequence length="473" mass="51775">MSIQRRSLLQALAAAPVAMPALTGVTSSLAPTASSAASSSPKQPNTYQVKDFGAKGDGTTLDTKAIQAAIDAAAKTQGTVIFDGGVYTTGSLFLKNGVTFRVDQGVRLQGSQNIEDYPLLPTRVAGIEMTWPAALINVYQEQNVKLTGDGIIDGNGKVFWDSYWNLRRQYDPKGIRWAADYDCRRPRLIQFFEAQNVRIENLSLYRAGFWTVHICYSQDVTVYNVIIRNNEGGRGPSTDGIDIDSSRKVLVEKADITCNDDALCMKAGRDSDGLRVSRPTEDVVIRDCIIRDAAAGVTFGSETSGGFKNVKVSGIKVYHPTPVGILFKSAQTRGGSISGIEISDVFMQDVPVVMRVNLNWYPAYSYAKIPEGIKDYPGYWKTLSTPVPKERGIPQLSDVYVHDVQAVGAKTAFEISAYPEKPLKNFRFERLHLDAWAAGSIANAEDFSFKDVTLLSLDGKSVDLKQSKNVRGL</sequence>
<protein>
    <recommendedName>
        <fullName evidence="7">Rhamnogalacturonase A/B/Epimerase-like pectate lyase domain-containing protein</fullName>
    </recommendedName>
</protein>
<dbReference type="SMART" id="SM00710">
    <property type="entry name" value="PbH1"/>
    <property type="match status" value="4"/>
</dbReference>
<keyword evidence="9" id="KW-1185">Reference proteome</keyword>
<evidence type="ECO:0000256" key="3">
    <source>
        <dbReference type="ARBA" id="ARBA00023295"/>
    </source>
</evidence>
<dbReference type="GO" id="GO:0004650">
    <property type="term" value="F:polygalacturonase activity"/>
    <property type="evidence" value="ECO:0007669"/>
    <property type="project" value="InterPro"/>
</dbReference>
<dbReference type="InterPro" id="IPR011050">
    <property type="entry name" value="Pectin_lyase_fold/virulence"/>
</dbReference>
<gene>
    <name evidence="8" type="ORF">GCM10011487_19410</name>
</gene>